<name>A0AAN9EED9_CROPI</name>
<reference evidence="1 2" key="1">
    <citation type="submission" date="2024-01" db="EMBL/GenBank/DDBJ databases">
        <title>The genomes of 5 underutilized Papilionoideae crops provide insights into root nodulation and disease resistanc.</title>
        <authorList>
            <person name="Yuan L."/>
        </authorList>
    </citation>
    <scope>NUCLEOTIDE SEQUENCE [LARGE SCALE GENOMIC DNA]</scope>
    <source>
        <strain evidence="1">ZHUSHIDOU_FW_LH</strain>
        <tissue evidence="1">Leaf</tissue>
    </source>
</reference>
<keyword evidence="2" id="KW-1185">Reference proteome</keyword>
<protein>
    <submittedName>
        <fullName evidence="1">Uncharacterized protein</fullName>
    </submittedName>
</protein>
<sequence length="72" mass="8518">MCIYINILVRIMMPYLIKYNLLNKLCAFLNSLVFLRCPRRHIHVGSLSYPLHLFKLGVWFDHLPSPCCIQVK</sequence>
<organism evidence="1 2">
    <name type="scientific">Crotalaria pallida</name>
    <name type="common">Smooth rattlebox</name>
    <name type="synonym">Crotalaria striata</name>
    <dbReference type="NCBI Taxonomy" id="3830"/>
    <lineage>
        <taxon>Eukaryota</taxon>
        <taxon>Viridiplantae</taxon>
        <taxon>Streptophyta</taxon>
        <taxon>Embryophyta</taxon>
        <taxon>Tracheophyta</taxon>
        <taxon>Spermatophyta</taxon>
        <taxon>Magnoliopsida</taxon>
        <taxon>eudicotyledons</taxon>
        <taxon>Gunneridae</taxon>
        <taxon>Pentapetalae</taxon>
        <taxon>rosids</taxon>
        <taxon>fabids</taxon>
        <taxon>Fabales</taxon>
        <taxon>Fabaceae</taxon>
        <taxon>Papilionoideae</taxon>
        <taxon>50 kb inversion clade</taxon>
        <taxon>genistoids sensu lato</taxon>
        <taxon>core genistoids</taxon>
        <taxon>Crotalarieae</taxon>
        <taxon>Crotalaria</taxon>
    </lineage>
</organism>
<evidence type="ECO:0000313" key="2">
    <source>
        <dbReference type="Proteomes" id="UP001372338"/>
    </source>
</evidence>
<comment type="caution">
    <text evidence="1">The sequence shown here is derived from an EMBL/GenBank/DDBJ whole genome shotgun (WGS) entry which is preliminary data.</text>
</comment>
<evidence type="ECO:0000313" key="1">
    <source>
        <dbReference type="EMBL" id="KAK7255822.1"/>
    </source>
</evidence>
<dbReference type="EMBL" id="JAYWIO010000006">
    <property type="protein sequence ID" value="KAK7255822.1"/>
    <property type="molecule type" value="Genomic_DNA"/>
</dbReference>
<gene>
    <name evidence="1" type="ORF">RIF29_29244</name>
</gene>
<dbReference type="AlphaFoldDB" id="A0AAN9EED9"/>
<proteinExistence type="predicted"/>
<accession>A0AAN9EED9</accession>
<dbReference type="Proteomes" id="UP001372338">
    <property type="component" value="Unassembled WGS sequence"/>
</dbReference>